<evidence type="ECO:0000256" key="2">
    <source>
        <dbReference type="SAM" id="Phobius"/>
    </source>
</evidence>
<keyword evidence="2" id="KW-1133">Transmembrane helix</keyword>
<organism evidence="3 4">
    <name type="scientific">Cryobacterium sandaracinum</name>
    <dbReference type="NCBI Taxonomy" id="1259247"/>
    <lineage>
        <taxon>Bacteria</taxon>
        <taxon>Bacillati</taxon>
        <taxon>Actinomycetota</taxon>
        <taxon>Actinomycetes</taxon>
        <taxon>Micrococcales</taxon>
        <taxon>Microbacteriaceae</taxon>
        <taxon>Cryobacterium</taxon>
    </lineage>
</organism>
<dbReference type="EMBL" id="SOGO01000014">
    <property type="protein sequence ID" value="TFD05137.1"/>
    <property type="molecule type" value="Genomic_DNA"/>
</dbReference>
<sequence length="276" mass="30591">MDDARKQQVEERHSAVISAFVLRARRVEAHSLAADKVFLHKLSTMEMTYQFVAAENQGYLIQVLPPEEQVESAAARVRPLLLQEDSVHYIKVLNALGYFAKDSPDAKLRNALAAIRLDWDRIQPKGKDILGASTQIEDADGNKSEFLSDTELAFAYIYGDVVHNDLDRLASTKMHGVKERFKAAAPIVCFIMVLTIATLNVTRNMRKAGLLDLPEELYTEDVVVTETVFRNEARAWSAPGDTPLPEEFGGAGESVDSATSPTDAWQEQKTSGEPTP</sequence>
<feature type="transmembrane region" description="Helical" evidence="2">
    <location>
        <begin position="183"/>
        <end position="201"/>
    </location>
</feature>
<evidence type="ECO:0000313" key="4">
    <source>
        <dbReference type="Proteomes" id="UP000297851"/>
    </source>
</evidence>
<keyword evidence="2" id="KW-0812">Transmembrane</keyword>
<reference evidence="3 4" key="1">
    <citation type="submission" date="2019-03" db="EMBL/GenBank/DDBJ databases">
        <title>Genomics of glacier-inhabiting Cryobacterium strains.</title>
        <authorList>
            <person name="Liu Q."/>
            <person name="Xin Y.-H."/>
        </authorList>
    </citation>
    <scope>NUCLEOTIDE SEQUENCE [LARGE SCALE GENOMIC DNA]</scope>
    <source>
        <strain evidence="3 4">TMT2-16</strain>
    </source>
</reference>
<evidence type="ECO:0000313" key="3">
    <source>
        <dbReference type="EMBL" id="TFD05137.1"/>
    </source>
</evidence>
<comment type="caution">
    <text evidence="3">The sequence shown here is derived from an EMBL/GenBank/DDBJ whole genome shotgun (WGS) entry which is preliminary data.</text>
</comment>
<feature type="region of interest" description="Disordered" evidence="1">
    <location>
        <begin position="236"/>
        <end position="276"/>
    </location>
</feature>
<keyword evidence="4" id="KW-1185">Reference proteome</keyword>
<gene>
    <name evidence="3" type="ORF">E3T25_04315</name>
</gene>
<accession>A0ABY2JGA7</accession>
<dbReference type="RefSeq" id="WP_134372402.1">
    <property type="nucleotide sequence ID" value="NZ_SOGO01000014.1"/>
</dbReference>
<evidence type="ECO:0000256" key="1">
    <source>
        <dbReference type="SAM" id="MobiDB-lite"/>
    </source>
</evidence>
<name>A0ABY2JGA7_9MICO</name>
<keyword evidence="2" id="KW-0472">Membrane</keyword>
<protein>
    <submittedName>
        <fullName evidence="3">Uncharacterized protein</fullName>
    </submittedName>
</protein>
<proteinExistence type="predicted"/>
<dbReference type="Proteomes" id="UP000297851">
    <property type="component" value="Unassembled WGS sequence"/>
</dbReference>
<feature type="compositionally biased region" description="Polar residues" evidence="1">
    <location>
        <begin position="256"/>
        <end position="276"/>
    </location>
</feature>